<reference evidence="1" key="2">
    <citation type="journal article" date="2010" name="BMC Plant Biol.">
        <title>Sequencing of 6.7 Mb of the melon genome using a BAC pooling strategy.</title>
        <authorList>
            <person name="Gonzalez V.M."/>
            <person name="Benjak A."/>
            <person name="Henaff E.M."/>
            <person name="Mir G."/>
            <person name="Casacuberta J.M."/>
            <person name="Garcia-Mas J."/>
            <person name="Puigdomenech P."/>
        </authorList>
    </citation>
    <scope>NUCLEOTIDE SEQUENCE</scope>
    <source>
        <tissue evidence="1">Young leaves</tissue>
    </source>
</reference>
<accession>E5GBG9</accession>
<sequence>MSDEVGVRWEEARRQKVEKSFGGKGREWMGVGDR</sequence>
<dbReference type="EMBL" id="HM854764">
    <property type="protein sequence ID" value="ADN33811.1"/>
    <property type="molecule type" value="Genomic_DNA"/>
</dbReference>
<proteinExistence type="predicted"/>
<reference evidence="1" key="1">
    <citation type="journal article" date="2010" name="BMC Genomics">
        <title>Generation of a BAC-based physical map of the melon genome.</title>
        <authorList>
            <person name="Gonzalez V.M."/>
            <person name="Garcia-Mas J."/>
            <person name="Arus P."/>
            <person name="Puigdomenech P."/>
        </authorList>
    </citation>
    <scope>NUCLEOTIDE SEQUENCE</scope>
    <source>
        <tissue evidence="1">Young leaves</tissue>
    </source>
</reference>
<dbReference type="AlphaFoldDB" id="E5GBG9"/>
<name>E5GBG9_CUCME</name>
<evidence type="ECO:0000313" key="1">
    <source>
        <dbReference type="EMBL" id="ADN33811.1"/>
    </source>
</evidence>
<organism evidence="1">
    <name type="scientific">Cucumis melo subsp. melo</name>
    <dbReference type="NCBI Taxonomy" id="412675"/>
    <lineage>
        <taxon>Eukaryota</taxon>
        <taxon>Viridiplantae</taxon>
        <taxon>Streptophyta</taxon>
        <taxon>Embryophyta</taxon>
        <taxon>Tracheophyta</taxon>
        <taxon>Spermatophyta</taxon>
        <taxon>Magnoliopsida</taxon>
        <taxon>eudicotyledons</taxon>
        <taxon>Gunneridae</taxon>
        <taxon>Pentapetalae</taxon>
        <taxon>rosids</taxon>
        <taxon>fabids</taxon>
        <taxon>Cucurbitales</taxon>
        <taxon>Cucurbitaceae</taxon>
        <taxon>Benincaseae</taxon>
        <taxon>Cucumis</taxon>
    </lineage>
</organism>
<protein>
    <submittedName>
        <fullName evidence="1">Uncharacterized protein</fullName>
    </submittedName>
</protein>